<keyword evidence="2" id="KW-1185">Reference proteome</keyword>
<dbReference type="Proteomes" id="UP000003802">
    <property type="component" value="Segment"/>
</dbReference>
<proteinExistence type="predicted"/>
<reference evidence="1 2" key="1">
    <citation type="journal article" date="2012" name="J. Virol.">
        <title>Complete Genomic Sequence of Erwinia amylovora Phage PhiEaH2.</title>
        <authorList>
            <person name="Domotor D."/>
            <person name="Becsagh P."/>
            <person name="Rakhely G."/>
            <person name="Schneider G."/>
            <person name="Kovacs T."/>
        </authorList>
    </citation>
    <scope>NUCLEOTIDE SEQUENCE [LARGE SCALE GENOMIC DNA]</scope>
</reference>
<organism evidence="1 2">
    <name type="scientific">Erwinia phage phiEaH2</name>
    <dbReference type="NCBI Taxonomy" id="1029988"/>
    <lineage>
        <taxon>Viruses</taxon>
        <taxon>Duplodnaviria</taxon>
        <taxon>Heunggongvirae</taxon>
        <taxon>Uroviricota</taxon>
        <taxon>Caudoviricetes</taxon>
        <taxon>Chimalliviridae</taxon>
        <taxon>Erskinevirus</taxon>
        <taxon>Erskinevirus EaH2</taxon>
    </lineage>
</organism>
<evidence type="ECO:0000313" key="1">
    <source>
        <dbReference type="EMBL" id="AFQ96597.1"/>
    </source>
</evidence>
<sequence>MAKRLRITFLENSLSIYQGKKRIYHEPFVPVEFFAGRITGVDKRTTHLQKVACGAIARTLRERQLWALHQWWKNAYRTARPACLDWTPRVHFNLLPVMTKIDIKDLNEMLTVRP</sequence>
<dbReference type="GeneID" id="14297213"/>
<evidence type="ECO:0000313" key="2">
    <source>
        <dbReference type="Proteomes" id="UP000003802"/>
    </source>
</evidence>
<accession>J7KJD3</accession>
<protein>
    <submittedName>
        <fullName evidence="1">Uncharacterized protein</fullName>
    </submittedName>
</protein>
<name>J7KJD3_9CAUD</name>
<dbReference type="KEGG" id="vg:14297213"/>
<dbReference type="EMBL" id="JX316028">
    <property type="protein sequence ID" value="AFQ96597.1"/>
    <property type="molecule type" value="Genomic_DNA"/>
</dbReference>
<dbReference type="RefSeq" id="YP_007237702.1">
    <property type="nucleotide sequence ID" value="NC_019929.1"/>
</dbReference>